<name>A0A368XG04_9BURK</name>
<dbReference type="Pfam" id="PF02583">
    <property type="entry name" value="Trns_repr_metal"/>
    <property type="match status" value="1"/>
</dbReference>
<keyword evidence="3" id="KW-1185">Reference proteome</keyword>
<dbReference type="CDD" id="cd10153">
    <property type="entry name" value="RcnR-FrmR-like_DUF156"/>
    <property type="match status" value="1"/>
</dbReference>
<dbReference type="EMBL" id="QPJK01000010">
    <property type="protein sequence ID" value="RCW66893.1"/>
    <property type="molecule type" value="Genomic_DNA"/>
</dbReference>
<dbReference type="Proteomes" id="UP000252884">
    <property type="component" value="Unassembled WGS sequence"/>
</dbReference>
<organism evidence="2 3">
    <name type="scientific">Pseudorhodoferax soli</name>
    <dbReference type="NCBI Taxonomy" id="545864"/>
    <lineage>
        <taxon>Bacteria</taxon>
        <taxon>Pseudomonadati</taxon>
        <taxon>Pseudomonadota</taxon>
        <taxon>Betaproteobacteria</taxon>
        <taxon>Burkholderiales</taxon>
        <taxon>Comamonadaceae</taxon>
    </lineage>
</organism>
<dbReference type="RefSeq" id="WP_114471391.1">
    <property type="nucleotide sequence ID" value="NZ_QPJK01000010.1"/>
</dbReference>
<keyword evidence="2" id="KW-0238">DNA-binding</keyword>
<dbReference type="GO" id="GO:0003677">
    <property type="term" value="F:DNA binding"/>
    <property type="evidence" value="ECO:0007669"/>
    <property type="project" value="UniProtKB-KW"/>
</dbReference>
<dbReference type="GO" id="GO:0046872">
    <property type="term" value="F:metal ion binding"/>
    <property type="evidence" value="ECO:0007669"/>
    <property type="project" value="InterPro"/>
</dbReference>
<comment type="similarity">
    <text evidence="1">Belongs to the FrmR/RcnR family.</text>
</comment>
<dbReference type="InterPro" id="IPR038390">
    <property type="entry name" value="Metal_Tscrpt_repr_sf"/>
</dbReference>
<proteinExistence type="inferred from homology"/>
<dbReference type="PANTHER" id="PTHR33677:SF5">
    <property type="entry name" value="TRANSCRIPTIONAL REPRESSOR FRMR"/>
    <property type="match status" value="1"/>
</dbReference>
<evidence type="ECO:0000256" key="1">
    <source>
        <dbReference type="ARBA" id="ARBA00005260"/>
    </source>
</evidence>
<evidence type="ECO:0000313" key="3">
    <source>
        <dbReference type="Proteomes" id="UP000252884"/>
    </source>
</evidence>
<sequence>MAHTVLQKGKIIARVRRIKGQMEGIERALETGAACGEVLRQLASARGAMNGLTAELMEDHLQEHVVHAKSEQERQSGGQEMVDVIRTYLK</sequence>
<evidence type="ECO:0000313" key="2">
    <source>
        <dbReference type="EMBL" id="RCW66893.1"/>
    </source>
</evidence>
<protein>
    <submittedName>
        <fullName evidence="2">DNA-binding FrmR family transcriptional regulator</fullName>
    </submittedName>
</protein>
<dbReference type="GO" id="GO:0045892">
    <property type="term" value="P:negative regulation of DNA-templated transcription"/>
    <property type="evidence" value="ECO:0007669"/>
    <property type="project" value="UniProtKB-ARBA"/>
</dbReference>
<dbReference type="PANTHER" id="PTHR33677">
    <property type="entry name" value="TRANSCRIPTIONAL REPRESSOR FRMR-RELATED"/>
    <property type="match status" value="1"/>
</dbReference>
<dbReference type="InterPro" id="IPR003735">
    <property type="entry name" value="Metal_Tscrpt_repr"/>
</dbReference>
<reference evidence="2 3" key="1">
    <citation type="submission" date="2018-07" db="EMBL/GenBank/DDBJ databases">
        <title>Genomic Encyclopedia of Type Strains, Phase IV (KMG-IV): sequencing the most valuable type-strain genomes for metagenomic binning, comparative biology and taxonomic classification.</title>
        <authorList>
            <person name="Goeker M."/>
        </authorList>
    </citation>
    <scope>NUCLEOTIDE SEQUENCE [LARGE SCALE GENOMIC DNA]</scope>
    <source>
        <strain evidence="2 3">DSM 21634</strain>
    </source>
</reference>
<dbReference type="OrthoDB" id="9806052at2"/>
<gene>
    <name evidence="2" type="ORF">DES41_110258</name>
</gene>
<accession>A0A368XG04</accession>
<comment type="caution">
    <text evidence="2">The sequence shown here is derived from an EMBL/GenBank/DDBJ whole genome shotgun (WGS) entry which is preliminary data.</text>
</comment>
<dbReference type="AlphaFoldDB" id="A0A368XG04"/>
<dbReference type="Gene3D" id="1.20.58.1000">
    <property type="entry name" value="Metal-sensitive repressor, helix protomer"/>
    <property type="match status" value="1"/>
</dbReference>